<keyword evidence="19" id="KW-1185">Reference proteome</keyword>
<dbReference type="InterPro" id="IPR050428">
    <property type="entry name" value="TCS_sensor_his_kinase"/>
</dbReference>
<keyword evidence="13 15" id="KW-0472">Membrane</keyword>
<dbReference type="GO" id="GO:0005886">
    <property type="term" value="C:plasma membrane"/>
    <property type="evidence" value="ECO:0007669"/>
    <property type="project" value="UniProtKB-SubCell"/>
</dbReference>
<dbReference type="OrthoDB" id="335833at2"/>
<proteinExistence type="predicted"/>
<evidence type="ECO:0000256" key="11">
    <source>
        <dbReference type="ARBA" id="ARBA00022989"/>
    </source>
</evidence>
<dbReference type="InterPro" id="IPR003594">
    <property type="entry name" value="HATPase_dom"/>
</dbReference>
<dbReference type="Gene3D" id="6.10.340.10">
    <property type="match status" value="1"/>
</dbReference>
<dbReference type="PANTHER" id="PTHR45436">
    <property type="entry name" value="SENSOR HISTIDINE KINASE YKOH"/>
    <property type="match status" value="1"/>
</dbReference>
<evidence type="ECO:0000259" key="16">
    <source>
        <dbReference type="PROSITE" id="PS50109"/>
    </source>
</evidence>
<evidence type="ECO:0000256" key="14">
    <source>
        <dbReference type="SAM" id="MobiDB-lite"/>
    </source>
</evidence>
<keyword evidence="5" id="KW-0597">Phosphoprotein</keyword>
<name>A0A430J3Q3_9BACL</name>
<protein>
    <recommendedName>
        <fullName evidence="3">histidine kinase</fullName>
        <ecNumber evidence="3">2.7.13.3</ecNumber>
    </recommendedName>
</protein>
<evidence type="ECO:0000313" key="18">
    <source>
        <dbReference type="EMBL" id="RTD99928.1"/>
    </source>
</evidence>
<evidence type="ECO:0000313" key="19">
    <source>
        <dbReference type="Proteomes" id="UP000276128"/>
    </source>
</evidence>
<dbReference type="FunFam" id="1.10.287.130:FF:000001">
    <property type="entry name" value="Two-component sensor histidine kinase"/>
    <property type="match status" value="1"/>
</dbReference>
<keyword evidence="10" id="KW-0067">ATP-binding</keyword>
<evidence type="ECO:0000256" key="4">
    <source>
        <dbReference type="ARBA" id="ARBA00022475"/>
    </source>
</evidence>
<dbReference type="SUPFAM" id="SSF158472">
    <property type="entry name" value="HAMP domain-like"/>
    <property type="match status" value="1"/>
</dbReference>
<evidence type="ECO:0000256" key="1">
    <source>
        <dbReference type="ARBA" id="ARBA00000085"/>
    </source>
</evidence>
<dbReference type="CDD" id="cd06225">
    <property type="entry name" value="HAMP"/>
    <property type="match status" value="1"/>
</dbReference>
<dbReference type="InterPro" id="IPR036890">
    <property type="entry name" value="HATPase_C_sf"/>
</dbReference>
<keyword evidence="6" id="KW-0808">Transferase</keyword>
<evidence type="ECO:0000256" key="13">
    <source>
        <dbReference type="ARBA" id="ARBA00023136"/>
    </source>
</evidence>
<dbReference type="InterPro" id="IPR005467">
    <property type="entry name" value="His_kinase_dom"/>
</dbReference>
<dbReference type="CDD" id="cd00075">
    <property type="entry name" value="HATPase"/>
    <property type="match status" value="1"/>
</dbReference>
<dbReference type="SUPFAM" id="SSF55874">
    <property type="entry name" value="ATPase domain of HSP90 chaperone/DNA topoisomerase II/histidine kinase"/>
    <property type="match status" value="1"/>
</dbReference>
<reference evidence="18 19" key="1">
    <citation type="submission" date="2018-12" db="EMBL/GenBank/DDBJ databases">
        <title>Bacillus ochoae sp. nov., Paenibacillus whitsoniae sp. nov., Paenibacillus spiritus sp. nov. Isolated from the Mars Exploration Rover during spacecraft assembly.</title>
        <authorList>
            <person name="Seuylemezian A."/>
            <person name="Vaishampayan P."/>
        </authorList>
    </citation>
    <scope>NUCLEOTIDE SEQUENCE [LARGE SCALE GENOMIC DNA]</scope>
    <source>
        <strain evidence="18 19">MER 54</strain>
    </source>
</reference>
<comment type="catalytic activity">
    <reaction evidence="1">
        <text>ATP + protein L-histidine = ADP + protein N-phospho-L-histidine.</text>
        <dbReference type="EC" id="2.7.13.3"/>
    </reaction>
</comment>
<evidence type="ECO:0000256" key="8">
    <source>
        <dbReference type="ARBA" id="ARBA00022741"/>
    </source>
</evidence>
<evidence type="ECO:0000256" key="2">
    <source>
        <dbReference type="ARBA" id="ARBA00004651"/>
    </source>
</evidence>
<dbReference type="EC" id="2.7.13.3" evidence="3"/>
<evidence type="ECO:0000256" key="3">
    <source>
        <dbReference type="ARBA" id="ARBA00012438"/>
    </source>
</evidence>
<dbReference type="InterPro" id="IPR004358">
    <property type="entry name" value="Sig_transdc_His_kin-like_C"/>
</dbReference>
<evidence type="ECO:0000256" key="5">
    <source>
        <dbReference type="ARBA" id="ARBA00022553"/>
    </source>
</evidence>
<evidence type="ECO:0000256" key="6">
    <source>
        <dbReference type="ARBA" id="ARBA00022679"/>
    </source>
</evidence>
<keyword evidence="9 18" id="KW-0418">Kinase</keyword>
<evidence type="ECO:0000256" key="10">
    <source>
        <dbReference type="ARBA" id="ARBA00022840"/>
    </source>
</evidence>
<dbReference type="PANTHER" id="PTHR45436:SF5">
    <property type="entry name" value="SENSOR HISTIDINE KINASE TRCS"/>
    <property type="match status" value="1"/>
</dbReference>
<dbReference type="InterPro" id="IPR003660">
    <property type="entry name" value="HAMP_dom"/>
</dbReference>
<dbReference type="PROSITE" id="PS50885">
    <property type="entry name" value="HAMP"/>
    <property type="match status" value="1"/>
</dbReference>
<evidence type="ECO:0000256" key="12">
    <source>
        <dbReference type="ARBA" id="ARBA00023012"/>
    </source>
</evidence>
<dbReference type="GO" id="GO:0000155">
    <property type="term" value="F:phosphorelay sensor kinase activity"/>
    <property type="evidence" value="ECO:0007669"/>
    <property type="project" value="InterPro"/>
</dbReference>
<dbReference type="FunFam" id="3.30.565.10:FF:000006">
    <property type="entry name" value="Sensor histidine kinase WalK"/>
    <property type="match status" value="1"/>
</dbReference>
<dbReference type="AlphaFoldDB" id="A0A430J3Q3"/>
<dbReference type="Proteomes" id="UP000276128">
    <property type="component" value="Unassembled WGS sequence"/>
</dbReference>
<evidence type="ECO:0000256" key="7">
    <source>
        <dbReference type="ARBA" id="ARBA00022692"/>
    </source>
</evidence>
<dbReference type="Pfam" id="PF02518">
    <property type="entry name" value="HATPase_c"/>
    <property type="match status" value="1"/>
</dbReference>
<evidence type="ECO:0000256" key="15">
    <source>
        <dbReference type="SAM" id="Phobius"/>
    </source>
</evidence>
<dbReference type="SMART" id="SM00304">
    <property type="entry name" value="HAMP"/>
    <property type="match status" value="1"/>
</dbReference>
<dbReference type="CDD" id="cd00082">
    <property type="entry name" value="HisKA"/>
    <property type="match status" value="1"/>
</dbReference>
<dbReference type="Gene3D" id="1.10.287.130">
    <property type="match status" value="1"/>
</dbReference>
<accession>A0A430J3Q3</accession>
<evidence type="ECO:0000256" key="9">
    <source>
        <dbReference type="ARBA" id="ARBA00022777"/>
    </source>
</evidence>
<comment type="caution">
    <text evidence="18">The sequence shown here is derived from an EMBL/GenBank/DDBJ whole genome shotgun (WGS) entry which is preliminary data.</text>
</comment>
<dbReference type="EMBL" id="RXHU01000167">
    <property type="protein sequence ID" value="RTD99928.1"/>
    <property type="molecule type" value="Genomic_DNA"/>
</dbReference>
<dbReference type="Pfam" id="PF00512">
    <property type="entry name" value="HisKA"/>
    <property type="match status" value="1"/>
</dbReference>
<feature type="domain" description="Histidine kinase" evidence="16">
    <location>
        <begin position="292"/>
        <end position="507"/>
    </location>
</feature>
<feature type="transmembrane region" description="Helical" evidence="15">
    <location>
        <begin position="201"/>
        <end position="223"/>
    </location>
</feature>
<feature type="transmembrane region" description="Helical" evidence="15">
    <location>
        <begin position="20"/>
        <end position="42"/>
    </location>
</feature>
<dbReference type="PROSITE" id="PS50109">
    <property type="entry name" value="HIS_KIN"/>
    <property type="match status" value="1"/>
</dbReference>
<dbReference type="SUPFAM" id="SSF47384">
    <property type="entry name" value="Homodimeric domain of signal transducing histidine kinase"/>
    <property type="match status" value="1"/>
</dbReference>
<dbReference type="GO" id="GO:0005524">
    <property type="term" value="F:ATP binding"/>
    <property type="evidence" value="ECO:0007669"/>
    <property type="project" value="UniProtKB-KW"/>
</dbReference>
<dbReference type="PRINTS" id="PR00344">
    <property type="entry name" value="BCTRLSENSOR"/>
</dbReference>
<dbReference type="InterPro" id="IPR036097">
    <property type="entry name" value="HisK_dim/P_sf"/>
</dbReference>
<dbReference type="InterPro" id="IPR003661">
    <property type="entry name" value="HisK_dim/P_dom"/>
</dbReference>
<sequence>MKRLRRFTSFFETNSLKVQLLSRTLLVMSALLLLIGVFQYVFMQQFMYQNKAETIRNQISGLPPNVWLRAGEGQDRGSSPFLPRQDFSRGNRQDIPGGEAPRIFVPDLAIAIIDDKGNYKLVSSQDENSAIQLKSEDYVELLQKTSKKTDYRVVKNEKGVEQLVVFHKVGGENPDRNRGFQGLIQASTTTSQIKDVLLRQLLTFLFLSMLAMIMGLLGFLPVLRRTLVPLSNMVDTVKRIDAGSLNERFPAHQGQVEIDRLATSFNGMLERLEISFEAEKEAKEQMRRFAADASHELRTPLTSIHGFLEVLLRGAYQQPEQLQKALRSMHGESIRINKLVEDLLLLARLDRKPTFQMSEGLLDDMLHDMEHQLRLLAGEREVTFLLEPETRSVYDADKIKQVILNLFHNAVQHTHPETGRLRIVLSTVGGAVEIAVQDNGPGIAPEHLPHLFDRFYRIDTSRGRRSGGAGLGLSITRSIVELHGGTLYVESVVGEGSTFIVRLPGLPPMLQGEELR</sequence>
<dbReference type="Gene3D" id="3.30.565.10">
    <property type="entry name" value="Histidine kinase-like ATPase, C-terminal domain"/>
    <property type="match status" value="1"/>
</dbReference>
<evidence type="ECO:0000259" key="17">
    <source>
        <dbReference type="PROSITE" id="PS50885"/>
    </source>
</evidence>
<keyword evidence="4" id="KW-1003">Cell membrane</keyword>
<keyword evidence="12" id="KW-0902">Two-component regulatory system</keyword>
<feature type="region of interest" description="Disordered" evidence="14">
    <location>
        <begin position="73"/>
        <end position="93"/>
    </location>
</feature>
<keyword evidence="7 15" id="KW-0812">Transmembrane</keyword>
<dbReference type="RefSeq" id="WP_126145167.1">
    <property type="nucleotide sequence ID" value="NZ_RXHU01000167.1"/>
</dbReference>
<organism evidence="18 19">
    <name type="scientific">Paenibacillus whitsoniae</name>
    <dbReference type="NCBI Taxonomy" id="2496558"/>
    <lineage>
        <taxon>Bacteria</taxon>
        <taxon>Bacillati</taxon>
        <taxon>Bacillota</taxon>
        <taxon>Bacilli</taxon>
        <taxon>Bacillales</taxon>
        <taxon>Paenibacillaceae</taxon>
        <taxon>Paenibacillus</taxon>
    </lineage>
</organism>
<gene>
    <name evidence="18" type="ORF">EJQ19_31585</name>
</gene>
<keyword evidence="8" id="KW-0547">Nucleotide-binding</keyword>
<dbReference type="SMART" id="SM00388">
    <property type="entry name" value="HisKA"/>
    <property type="match status" value="1"/>
</dbReference>
<comment type="subcellular location">
    <subcellularLocation>
        <location evidence="2">Cell membrane</location>
        <topology evidence="2">Multi-pass membrane protein</topology>
    </subcellularLocation>
</comment>
<feature type="domain" description="HAMP" evidence="17">
    <location>
        <begin position="224"/>
        <end position="277"/>
    </location>
</feature>
<dbReference type="Pfam" id="PF00672">
    <property type="entry name" value="HAMP"/>
    <property type="match status" value="1"/>
</dbReference>
<keyword evidence="11 15" id="KW-1133">Transmembrane helix</keyword>
<dbReference type="SMART" id="SM00387">
    <property type="entry name" value="HATPase_c"/>
    <property type="match status" value="1"/>
</dbReference>